<name>A0AAV5T460_9BILA</name>
<dbReference type="EMBL" id="BTSX01000003">
    <property type="protein sequence ID" value="GMS89875.1"/>
    <property type="molecule type" value="Genomic_DNA"/>
</dbReference>
<protein>
    <submittedName>
        <fullName evidence="2">Uncharacterized protein</fullName>
    </submittedName>
</protein>
<organism evidence="2 3">
    <name type="scientific">Pristionchus entomophagus</name>
    <dbReference type="NCBI Taxonomy" id="358040"/>
    <lineage>
        <taxon>Eukaryota</taxon>
        <taxon>Metazoa</taxon>
        <taxon>Ecdysozoa</taxon>
        <taxon>Nematoda</taxon>
        <taxon>Chromadorea</taxon>
        <taxon>Rhabditida</taxon>
        <taxon>Rhabditina</taxon>
        <taxon>Diplogasteromorpha</taxon>
        <taxon>Diplogasteroidea</taxon>
        <taxon>Neodiplogasteridae</taxon>
        <taxon>Pristionchus</taxon>
    </lineage>
</organism>
<evidence type="ECO:0000313" key="3">
    <source>
        <dbReference type="Proteomes" id="UP001432027"/>
    </source>
</evidence>
<feature type="region of interest" description="Disordered" evidence="1">
    <location>
        <begin position="28"/>
        <end position="67"/>
    </location>
</feature>
<gene>
    <name evidence="2" type="ORF">PENTCL1PPCAC_12050</name>
</gene>
<feature type="compositionally biased region" description="Low complexity" evidence="1">
    <location>
        <begin position="28"/>
        <end position="47"/>
    </location>
</feature>
<reference evidence="2" key="1">
    <citation type="submission" date="2023-10" db="EMBL/GenBank/DDBJ databases">
        <title>Genome assembly of Pristionchus species.</title>
        <authorList>
            <person name="Yoshida K."/>
            <person name="Sommer R.J."/>
        </authorList>
    </citation>
    <scope>NUCLEOTIDE SEQUENCE</scope>
    <source>
        <strain evidence="2">RS0144</strain>
    </source>
</reference>
<accession>A0AAV5T460</accession>
<keyword evidence="3" id="KW-1185">Reference proteome</keyword>
<proteinExistence type="predicted"/>
<comment type="caution">
    <text evidence="2">The sequence shown here is derived from an EMBL/GenBank/DDBJ whole genome shotgun (WGS) entry which is preliminary data.</text>
</comment>
<evidence type="ECO:0000256" key="1">
    <source>
        <dbReference type="SAM" id="MobiDB-lite"/>
    </source>
</evidence>
<dbReference type="Proteomes" id="UP001432027">
    <property type="component" value="Unassembled WGS sequence"/>
</dbReference>
<feature type="region of interest" description="Disordered" evidence="1">
    <location>
        <begin position="1"/>
        <end position="20"/>
    </location>
</feature>
<dbReference type="AlphaFoldDB" id="A0AAV5T460"/>
<sequence length="123" mass="13522">MQQPQAAAQRVIAAPKHQPPVTVQKITAPIKQQPAAAAAQASPPTVQHQHPQQKPVKSEVIAPRTPRDPAEVKILSTNLVSLNNQIDYVNKIKDLAQAQKLPSEYLYKAVEPLADPSPDFFFF</sequence>
<evidence type="ECO:0000313" key="2">
    <source>
        <dbReference type="EMBL" id="GMS89875.1"/>
    </source>
</evidence>